<accession>A0ACC2TUS8</accession>
<protein>
    <submittedName>
        <fullName evidence="1">Uncharacterized protein</fullName>
    </submittedName>
</protein>
<keyword evidence="2" id="KW-1185">Reference proteome</keyword>
<proteinExistence type="predicted"/>
<sequence length="118" mass="12739">MVLTTGAASPWLLRSPAPSLVLLLSSLKYLNHPKFLVLCLRKTSPILSGLTILLPSKPGSKNGIQTLTLNSCGPLGLGTEGLPARVFLGSNPSKLRPRMMAQRVKQAKPKESLHQMEE</sequence>
<gene>
    <name evidence="1" type="ORF">DSO57_1007095</name>
</gene>
<comment type="caution">
    <text evidence="1">The sequence shown here is derived from an EMBL/GenBank/DDBJ whole genome shotgun (WGS) entry which is preliminary data.</text>
</comment>
<evidence type="ECO:0000313" key="1">
    <source>
        <dbReference type="EMBL" id="KAJ9078379.1"/>
    </source>
</evidence>
<name>A0ACC2TUS8_9FUNG</name>
<dbReference type="EMBL" id="QTSX02002150">
    <property type="protein sequence ID" value="KAJ9078379.1"/>
    <property type="molecule type" value="Genomic_DNA"/>
</dbReference>
<reference evidence="1" key="1">
    <citation type="submission" date="2022-04" db="EMBL/GenBank/DDBJ databases">
        <title>Genome of the entomopathogenic fungus Entomophthora muscae.</title>
        <authorList>
            <person name="Elya C."/>
            <person name="Lovett B.R."/>
            <person name="Lee E."/>
            <person name="Macias A.M."/>
            <person name="Hajek A.E."/>
            <person name="De Bivort B.L."/>
            <person name="Kasson M.T."/>
            <person name="De Fine Licht H.H."/>
            <person name="Stajich J.E."/>
        </authorList>
    </citation>
    <scope>NUCLEOTIDE SEQUENCE</scope>
    <source>
        <strain evidence="1">Berkeley</strain>
    </source>
</reference>
<dbReference type="Proteomes" id="UP001165960">
    <property type="component" value="Unassembled WGS sequence"/>
</dbReference>
<organism evidence="1 2">
    <name type="scientific">Entomophthora muscae</name>
    <dbReference type="NCBI Taxonomy" id="34485"/>
    <lineage>
        <taxon>Eukaryota</taxon>
        <taxon>Fungi</taxon>
        <taxon>Fungi incertae sedis</taxon>
        <taxon>Zoopagomycota</taxon>
        <taxon>Entomophthoromycotina</taxon>
        <taxon>Entomophthoromycetes</taxon>
        <taxon>Entomophthorales</taxon>
        <taxon>Entomophthoraceae</taxon>
        <taxon>Entomophthora</taxon>
    </lineage>
</organism>
<evidence type="ECO:0000313" key="2">
    <source>
        <dbReference type="Proteomes" id="UP001165960"/>
    </source>
</evidence>